<gene>
    <name evidence="12" type="ordered locus">Mpal_0112</name>
</gene>
<dbReference type="InterPro" id="IPR029398">
    <property type="entry name" value="PolB_thumb"/>
</dbReference>
<evidence type="ECO:0000256" key="8">
    <source>
        <dbReference type="ARBA" id="ARBA00049244"/>
    </source>
</evidence>
<dbReference type="PANTHER" id="PTHR36928:SF1">
    <property type="entry name" value="PHOSPHATASE YCDX-RELATED"/>
    <property type="match status" value="1"/>
</dbReference>
<protein>
    <recommendedName>
        <fullName evidence="2">DNA-directed DNA polymerase</fullName>
        <ecNumber evidence="2">2.7.7.7</ecNumber>
    </recommendedName>
</protein>
<dbReference type="InterPro" id="IPR003583">
    <property type="entry name" value="Hlx-hairpin-Hlx_DNA-bd_motif"/>
</dbReference>
<sequence>MGCTNRQAADTIRFISQLLEIRGEDPFRVRAFQRAAMAIEGLGEPVCSMAPEQVLAVPGIGPHTAAQIRELCAGEESSLLQDLQQSIPASVIALLELDQVGPKTVHRLWHELGISTIEDLEKAALAHQVSTLKGFGAKKEEELVKAIARHRRSTGRMTRVAAEAVLREVTALLVEGTYTIAGSYRRGRATIGDIDIVSTEAPAEVNSRLVSLADEVIDQGEKRTSIRVMGQRVDVRFCTPDQCGPMLLYLTGSKDFNIKLREIALSAGWRLNEYGVEERTTGAHRTAATEEEIFSMLGMDPVPPELREDRGEVEAAREHTLPTLVMADDLQGDLHVHSRWSDGSMTIAELATAGEERGYQYIICSDHSASLGIAHGLSAAEVRDQQHEIEMVNRTSSCQVLAGIEVDILSNGSLGLPDRTLQDLDLVVASIHSGFHQEEDQITRRIIGAIENEHVDIIGHPTGRVLGQRDPYAVDLHRVIEAAALHRTALEINASPFRLDMDDTAVREARDGGIVISLGSDAHARSELENMSYGLLMARRGWCRPADLLNTRDLSSVLEWAA</sequence>
<dbReference type="SUPFAM" id="SSF81301">
    <property type="entry name" value="Nucleotidyltransferase"/>
    <property type="match status" value="1"/>
</dbReference>
<evidence type="ECO:0000259" key="9">
    <source>
        <dbReference type="SMART" id="SM00278"/>
    </source>
</evidence>
<dbReference type="SMART" id="SM00481">
    <property type="entry name" value="POLIIIAc"/>
    <property type="match status" value="1"/>
</dbReference>
<dbReference type="Pfam" id="PF14792">
    <property type="entry name" value="DNA_pol_B_palm"/>
    <property type="match status" value="1"/>
</dbReference>
<keyword evidence="13" id="KW-1185">Reference proteome</keyword>
<evidence type="ECO:0000256" key="6">
    <source>
        <dbReference type="ARBA" id="ARBA00022705"/>
    </source>
</evidence>
<dbReference type="EC" id="2.7.7.7" evidence="2"/>
<dbReference type="Pfam" id="PF14716">
    <property type="entry name" value="HHH_8"/>
    <property type="match status" value="1"/>
</dbReference>
<keyword evidence="4" id="KW-0808">Transferase</keyword>
<dbReference type="InterPro" id="IPR010996">
    <property type="entry name" value="HHH_MUS81"/>
</dbReference>
<dbReference type="SUPFAM" id="SSF89550">
    <property type="entry name" value="PHP domain-like"/>
    <property type="match status" value="1"/>
</dbReference>
<dbReference type="OrthoDB" id="8999at2157"/>
<dbReference type="InterPro" id="IPR022311">
    <property type="entry name" value="PolX-like"/>
</dbReference>
<dbReference type="AlphaFoldDB" id="B8GIF4"/>
<evidence type="ECO:0000256" key="4">
    <source>
        <dbReference type="ARBA" id="ARBA00022679"/>
    </source>
</evidence>
<keyword evidence="3" id="KW-0237">DNA synthesis</keyword>
<dbReference type="InterPro" id="IPR028207">
    <property type="entry name" value="DNA_pol_B_palm_palm"/>
</dbReference>
<dbReference type="eggNOG" id="arCOG00305">
    <property type="taxonomic scope" value="Archaea"/>
</dbReference>
<dbReference type="InterPro" id="IPR043519">
    <property type="entry name" value="NT_sf"/>
</dbReference>
<dbReference type="Pfam" id="PF14520">
    <property type="entry name" value="HHH_5"/>
    <property type="match status" value="1"/>
</dbReference>
<dbReference type="CDD" id="cd07436">
    <property type="entry name" value="PHP_PolX"/>
    <property type="match status" value="1"/>
</dbReference>
<keyword evidence="6" id="KW-0235">DNA replication</keyword>
<dbReference type="InterPro" id="IPR003141">
    <property type="entry name" value="Pol/His_phosphatase_N"/>
</dbReference>
<dbReference type="InterPro" id="IPR050243">
    <property type="entry name" value="PHP_phosphatase"/>
</dbReference>
<dbReference type="InterPro" id="IPR004013">
    <property type="entry name" value="PHP_dom"/>
</dbReference>
<dbReference type="PANTHER" id="PTHR36928">
    <property type="entry name" value="PHOSPHATASE YCDX-RELATED"/>
    <property type="match status" value="1"/>
</dbReference>
<organism evidence="12 13">
    <name type="scientific">Methanosphaerula palustris (strain ATCC BAA-1556 / DSM 19958 / E1-9c)</name>
    <dbReference type="NCBI Taxonomy" id="521011"/>
    <lineage>
        <taxon>Archaea</taxon>
        <taxon>Methanobacteriati</taxon>
        <taxon>Methanobacteriota</taxon>
        <taxon>Stenosarchaea group</taxon>
        <taxon>Methanomicrobia</taxon>
        <taxon>Methanomicrobiales</taxon>
        <taxon>Methanoregulaceae</taxon>
        <taxon>Methanosphaerula</taxon>
    </lineage>
</organism>
<dbReference type="PIRSF" id="PIRSF005047">
    <property type="entry name" value="UCP005047_YshC"/>
    <property type="match status" value="1"/>
</dbReference>
<dbReference type="Gene3D" id="1.10.150.20">
    <property type="entry name" value="5' to 3' exonuclease, C-terminal subdomain"/>
    <property type="match status" value="1"/>
</dbReference>
<evidence type="ECO:0000256" key="1">
    <source>
        <dbReference type="ARBA" id="ARBA00001946"/>
    </source>
</evidence>
<dbReference type="InterPro" id="IPR027421">
    <property type="entry name" value="DNA_pol_lamdba_lyase_dom_sf"/>
</dbReference>
<dbReference type="SUPFAM" id="SSF47802">
    <property type="entry name" value="DNA polymerase beta, N-terminal domain-like"/>
    <property type="match status" value="1"/>
</dbReference>
<dbReference type="GO" id="GO:0006281">
    <property type="term" value="P:DNA repair"/>
    <property type="evidence" value="ECO:0007669"/>
    <property type="project" value="InterPro"/>
</dbReference>
<dbReference type="RefSeq" id="WP_012616824.1">
    <property type="nucleotide sequence ID" value="NC_011832.1"/>
</dbReference>
<keyword evidence="5" id="KW-0548">Nucleotidyltransferase</keyword>
<evidence type="ECO:0000256" key="7">
    <source>
        <dbReference type="ARBA" id="ARBA00022932"/>
    </source>
</evidence>
<dbReference type="Pfam" id="PF14791">
    <property type="entry name" value="DNA_pol_B_thumb"/>
    <property type="match status" value="1"/>
</dbReference>
<proteinExistence type="predicted"/>
<dbReference type="Gene3D" id="3.30.460.10">
    <property type="entry name" value="Beta Polymerase, domain 2"/>
    <property type="match status" value="1"/>
</dbReference>
<dbReference type="InterPro" id="IPR037160">
    <property type="entry name" value="DNA_Pol_thumb_sf"/>
</dbReference>
<dbReference type="EMBL" id="CP001338">
    <property type="protein sequence ID" value="ACL15505.1"/>
    <property type="molecule type" value="Genomic_DNA"/>
</dbReference>
<dbReference type="GeneID" id="7272282"/>
<dbReference type="HOGENOM" id="CLU_017729_1_0_2"/>
<dbReference type="Gene3D" id="3.20.20.140">
    <property type="entry name" value="Metal-dependent hydrolases"/>
    <property type="match status" value="1"/>
</dbReference>
<evidence type="ECO:0000256" key="2">
    <source>
        <dbReference type="ARBA" id="ARBA00012417"/>
    </source>
</evidence>
<dbReference type="Proteomes" id="UP000002457">
    <property type="component" value="Chromosome"/>
</dbReference>
<dbReference type="GO" id="GO:0042578">
    <property type="term" value="F:phosphoric ester hydrolase activity"/>
    <property type="evidence" value="ECO:0007669"/>
    <property type="project" value="TreeGrafter"/>
</dbReference>
<keyword evidence="7" id="KW-0239">DNA-directed DNA polymerase</keyword>
<evidence type="ECO:0000256" key="5">
    <source>
        <dbReference type="ARBA" id="ARBA00022695"/>
    </source>
</evidence>
<feature type="domain" description="Helix-hairpin-helix DNA-binding motif class 1" evidence="9">
    <location>
        <begin position="92"/>
        <end position="111"/>
    </location>
</feature>
<dbReference type="SMART" id="SM00483">
    <property type="entry name" value="POLXc"/>
    <property type="match status" value="1"/>
</dbReference>
<dbReference type="CDD" id="cd00141">
    <property type="entry name" value="NT_POLXc"/>
    <property type="match status" value="1"/>
</dbReference>
<dbReference type="Gene3D" id="3.30.210.10">
    <property type="entry name" value="DNA polymerase, thumb domain"/>
    <property type="match status" value="1"/>
</dbReference>
<dbReference type="Pfam" id="PF02811">
    <property type="entry name" value="PHP"/>
    <property type="match status" value="1"/>
</dbReference>
<comment type="cofactor">
    <cofactor evidence="1">
        <name>Mg(2+)</name>
        <dbReference type="ChEBI" id="CHEBI:18420"/>
    </cofactor>
</comment>
<dbReference type="InterPro" id="IPR002054">
    <property type="entry name" value="DNA-dir_DNA_pol_X"/>
</dbReference>
<dbReference type="InterPro" id="IPR047967">
    <property type="entry name" value="PolX_PHP"/>
</dbReference>
<evidence type="ECO:0000259" key="10">
    <source>
        <dbReference type="SMART" id="SM00481"/>
    </source>
</evidence>
<dbReference type="GO" id="GO:0008270">
    <property type="term" value="F:zinc ion binding"/>
    <property type="evidence" value="ECO:0007669"/>
    <property type="project" value="TreeGrafter"/>
</dbReference>
<accession>B8GIF4</accession>
<comment type="catalytic activity">
    <reaction evidence="8">
        <text>DNA(n) + a 2'-deoxyribonucleoside 5'-triphosphate = DNA(n+1) + diphosphate</text>
        <dbReference type="Rhea" id="RHEA:22508"/>
        <dbReference type="Rhea" id="RHEA-COMP:17339"/>
        <dbReference type="Rhea" id="RHEA-COMP:17340"/>
        <dbReference type="ChEBI" id="CHEBI:33019"/>
        <dbReference type="ChEBI" id="CHEBI:61560"/>
        <dbReference type="ChEBI" id="CHEBI:173112"/>
        <dbReference type="EC" id="2.7.7.7"/>
    </reaction>
</comment>
<name>B8GIF4_METPE</name>
<evidence type="ECO:0000313" key="12">
    <source>
        <dbReference type="EMBL" id="ACL15505.1"/>
    </source>
</evidence>
<dbReference type="InterPro" id="IPR016195">
    <property type="entry name" value="Pol/histidinol_Pase-like"/>
</dbReference>
<dbReference type="NCBIfam" id="NF006375">
    <property type="entry name" value="PRK08609.1"/>
    <property type="match status" value="1"/>
</dbReference>
<feature type="domain" description="Helix-hairpin-helix DNA-binding motif class 1" evidence="9">
    <location>
        <begin position="127"/>
        <end position="146"/>
    </location>
</feature>
<dbReference type="SMART" id="SM00278">
    <property type="entry name" value="HhH1"/>
    <property type="match status" value="3"/>
</dbReference>
<dbReference type="GO" id="GO:0003887">
    <property type="term" value="F:DNA-directed DNA polymerase activity"/>
    <property type="evidence" value="ECO:0007669"/>
    <property type="project" value="UniProtKB-KW"/>
</dbReference>
<dbReference type="STRING" id="521011.Mpal_0112"/>
<dbReference type="GO" id="GO:0003677">
    <property type="term" value="F:DNA binding"/>
    <property type="evidence" value="ECO:0007669"/>
    <property type="project" value="InterPro"/>
</dbReference>
<evidence type="ECO:0000256" key="3">
    <source>
        <dbReference type="ARBA" id="ARBA00022634"/>
    </source>
</evidence>
<feature type="domain" description="Helix-hairpin-helix DNA-binding motif class 1" evidence="9">
    <location>
        <begin position="52"/>
        <end position="71"/>
    </location>
</feature>
<dbReference type="Gene3D" id="1.10.150.110">
    <property type="entry name" value="DNA polymerase beta, N-terminal domain-like"/>
    <property type="match status" value="1"/>
</dbReference>
<reference evidence="12 13" key="1">
    <citation type="journal article" date="2015" name="Genome Announc.">
        <title>Complete Genome Sequence of Methanosphaerula palustris E1-9CT, a Hydrogenotrophic Methanogen Isolated from a Minerotrophic Fen Peatland.</title>
        <authorList>
            <person name="Cadillo-Quiroz H."/>
            <person name="Browne P."/>
            <person name="Kyrpides N."/>
            <person name="Woyke T."/>
            <person name="Goodwin L."/>
            <person name="Detter C."/>
            <person name="Yavitt J.B."/>
            <person name="Zinder S.H."/>
        </authorList>
    </citation>
    <scope>NUCLEOTIDE SEQUENCE [LARGE SCALE GENOMIC DNA]</scope>
    <source>
        <strain evidence="13">ATCC BAA-1556 / DSM 19958 / E1-9c</strain>
    </source>
</reference>
<dbReference type="KEGG" id="mpl:Mpal_0112"/>
<dbReference type="GO" id="GO:0005829">
    <property type="term" value="C:cytosol"/>
    <property type="evidence" value="ECO:0007669"/>
    <property type="project" value="TreeGrafter"/>
</dbReference>
<feature type="domain" description="DNA-directed DNA polymerase X" evidence="11">
    <location>
        <begin position="3"/>
        <end position="308"/>
    </location>
</feature>
<evidence type="ECO:0000259" key="11">
    <source>
        <dbReference type="SMART" id="SM00483"/>
    </source>
</evidence>
<feature type="domain" description="Polymerase/histidinol phosphatase N-terminal" evidence="10">
    <location>
        <begin position="332"/>
        <end position="410"/>
    </location>
</feature>
<evidence type="ECO:0000313" key="13">
    <source>
        <dbReference type="Proteomes" id="UP000002457"/>
    </source>
</evidence>